<dbReference type="InterPro" id="IPR011876">
    <property type="entry name" value="IsopentenylPP_isomerase_typ1"/>
</dbReference>
<keyword evidence="9" id="KW-0413">Isomerase</keyword>
<dbReference type="EMBL" id="UINC01017307">
    <property type="protein sequence ID" value="SVA71576.1"/>
    <property type="molecule type" value="Genomic_DNA"/>
</dbReference>
<dbReference type="SUPFAM" id="SSF55811">
    <property type="entry name" value="Nudix"/>
    <property type="match status" value="1"/>
</dbReference>
<organism evidence="11">
    <name type="scientific">marine metagenome</name>
    <dbReference type="NCBI Taxonomy" id="408172"/>
    <lineage>
        <taxon>unclassified sequences</taxon>
        <taxon>metagenomes</taxon>
        <taxon>ecological metagenomes</taxon>
    </lineage>
</organism>
<dbReference type="InterPro" id="IPR015797">
    <property type="entry name" value="NUDIX_hydrolase-like_dom_sf"/>
</dbReference>
<dbReference type="GO" id="GO:0009240">
    <property type="term" value="P:isopentenyl diphosphate biosynthetic process"/>
    <property type="evidence" value="ECO:0007669"/>
    <property type="project" value="TreeGrafter"/>
</dbReference>
<dbReference type="GO" id="GO:0050992">
    <property type="term" value="P:dimethylallyl diphosphate biosynthetic process"/>
    <property type="evidence" value="ECO:0007669"/>
    <property type="project" value="UniProtKB-UniPathway"/>
</dbReference>
<evidence type="ECO:0000256" key="2">
    <source>
        <dbReference type="ARBA" id="ARBA00007579"/>
    </source>
</evidence>
<sequence length="180" mass="20746">MLILVDRQDNELGVASKAECHTGSGLLHRAFSIFIFNSSGQVLLQQRSQAKELWNLYWSNSCCSHPRQGEGIENAAHRRVMEELSIDCELHYLYKFFYQEPFEKKGSEHELCSVFVGRHDGKVSININEIADWKFIDTKELSRSIDQCPEKYTPWLQSEWSELTKNYLGSINQALGLSLN</sequence>
<evidence type="ECO:0000256" key="5">
    <source>
        <dbReference type="ARBA" id="ARBA00022723"/>
    </source>
</evidence>
<evidence type="ECO:0000256" key="1">
    <source>
        <dbReference type="ARBA" id="ARBA00004826"/>
    </source>
</evidence>
<keyword evidence="5" id="KW-0479">Metal-binding</keyword>
<dbReference type="NCBIfam" id="NF002995">
    <property type="entry name" value="PRK03759.1"/>
    <property type="match status" value="1"/>
</dbReference>
<comment type="pathway">
    <text evidence="1">Isoprenoid biosynthesis; dimethylallyl diphosphate biosynthesis; dimethylallyl diphosphate from isopentenyl diphosphate: step 1/1.</text>
</comment>
<dbReference type="GO" id="GO:0005737">
    <property type="term" value="C:cytoplasm"/>
    <property type="evidence" value="ECO:0007669"/>
    <property type="project" value="TreeGrafter"/>
</dbReference>
<keyword evidence="8" id="KW-0414">Isoprene biosynthesis</keyword>
<name>A0A381Y387_9ZZZZ</name>
<keyword evidence="7" id="KW-0464">Manganese</keyword>
<protein>
    <recommendedName>
        <fullName evidence="3">isopentenyl-diphosphate Delta-isomerase</fullName>
        <ecNumber evidence="3">5.3.3.2</ecNumber>
    </recommendedName>
</protein>
<accession>A0A381Y387</accession>
<dbReference type="GO" id="GO:0046872">
    <property type="term" value="F:metal ion binding"/>
    <property type="evidence" value="ECO:0007669"/>
    <property type="project" value="UniProtKB-KW"/>
</dbReference>
<keyword evidence="4" id="KW-0963">Cytoplasm</keyword>
<evidence type="ECO:0000256" key="6">
    <source>
        <dbReference type="ARBA" id="ARBA00022842"/>
    </source>
</evidence>
<evidence type="ECO:0000259" key="10">
    <source>
        <dbReference type="PROSITE" id="PS51462"/>
    </source>
</evidence>
<keyword evidence="6" id="KW-0460">Magnesium</keyword>
<proteinExistence type="inferred from homology"/>
<gene>
    <name evidence="11" type="ORF">METZ01_LOCUS124430</name>
</gene>
<dbReference type="PIRSF" id="PIRSF018427">
    <property type="entry name" value="Isopntndiph_ism"/>
    <property type="match status" value="1"/>
</dbReference>
<feature type="domain" description="Nudix hydrolase" evidence="10">
    <location>
        <begin position="26"/>
        <end position="158"/>
    </location>
</feature>
<dbReference type="Pfam" id="PF00293">
    <property type="entry name" value="NUDIX"/>
    <property type="match status" value="1"/>
</dbReference>
<evidence type="ECO:0000256" key="4">
    <source>
        <dbReference type="ARBA" id="ARBA00022490"/>
    </source>
</evidence>
<comment type="similarity">
    <text evidence="2">Belongs to the IPP isomerase type 1 family.</text>
</comment>
<evidence type="ECO:0000256" key="9">
    <source>
        <dbReference type="ARBA" id="ARBA00023235"/>
    </source>
</evidence>
<dbReference type="Gene3D" id="3.90.79.10">
    <property type="entry name" value="Nucleoside Triphosphate Pyrophosphohydrolase"/>
    <property type="match status" value="1"/>
</dbReference>
<dbReference type="CDD" id="cd02885">
    <property type="entry name" value="NUDIX_IPP_Isomerase"/>
    <property type="match status" value="1"/>
</dbReference>
<dbReference type="NCBIfam" id="TIGR02150">
    <property type="entry name" value="IPP_isom_1"/>
    <property type="match status" value="1"/>
</dbReference>
<evidence type="ECO:0000256" key="7">
    <source>
        <dbReference type="ARBA" id="ARBA00023211"/>
    </source>
</evidence>
<dbReference type="PANTHER" id="PTHR10885:SF0">
    <property type="entry name" value="ISOPENTENYL-DIPHOSPHATE DELTA-ISOMERASE"/>
    <property type="match status" value="1"/>
</dbReference>
<dbReference type="AlphaFoldDB" id="A0A381Y387"/>
<dbReference type="UniPathway" id="UPA00059">
    <property type="reaction ID" value="UER00104"/>
</dbReference>
<dbReference type="InterPro" id="IPR056375">
    <property type="entry name" value="Idi_bact"/>
</dbReference>
<dbReference type="PANTHER" id="PTHR10885">
    <property type="entry name" value="ISOPENTENYL-DIPHOSPHATE DELTA-ISOMERASE"/>
    <property type="match status" value="1"/>
</dbReference>
<evidence type="ECO:0000256" key="8">
    <source>
        <dbReference type="ARBA" id="ARBA00023229"/>
    </source>
</evidence>
<dbReference type="PROSITE" id="PS51462">
    <property type="entry name" value="NUDIX"/>
    <property type="match status" value="1"/>
</dbReference>
<evidence type="ECO:0000313" key="11">
    <source>
        <dbReference type="EMBL" id="SVA71576.1"/>
    </source>
</evidence>
<dbReference type="EC" id="5.3.3.2" evidence="3"/>
<dbReference type="HAMAP" id="MF_00202">
    <property type="entry name" value="Idi"/>
    <property type="match status" value="1"/>
</dbReference>
<reference evidence="11" key="1">
    <citation type="submission" date="2018-05" db="EMBL/GenBank/DDBJ databases">
        <authorList>
            <person name="Lanie J.A."/>
            <person name="Ng W.-L."/>
            <person name="Kazmierczak K.M."/>
            <person name="Andrzejewski T.M."/>
            <person name="Davidsen T.M."/>
            <person name="Wayne K.J."/>
            <person name="Tettelin H."/>
            <person name="Glass J.I."/>
            <person name="Rusch D."/>
            <person name="Podicherti R."/>
            <person name="Tsui H.-C.T."/>
            <person name="Winkler M.E."/>
        </authorList>
    </citation>
    <scope>NUCLEOTIDE SEQUENCE</scope>
</reference>
<evidence type="ECO:0000256" key="3">
    <source>
        <dbReference type="ARBA" id="ARBA00012057"/>
    </source>
</evidence>
<dbReference type="GO" id="GO:0004452">
    <property type="term" value="F:isopentenyl-diphosphate delta-isomerase activity"/>
    <property type="evidence" value="ECO:0007669"/>
    <property type="project" value="UniProtKB-EC"/>
</dbReference>
<dbReference type="InterPro" id="IPR000086">
    <property type="entry name" value="NUDIX_hydrolase_dom"/>
</dbReference>